<organism evidence="7">
    <name type="scientific">viral metagenome</name>
    <dbReference type="NCBI Taxonomy" id="1070528"/>
    <lineage>
        <taxon>unclassified sequences</taxon>
        <taxon>metagenomes</taxon>
        <taxon>organismal metagenomes</taxon>
    </lineage>
</organism>
<sequence length="805" mass="93363">MSELTQTDSKMIVRKGNYIGEEPQEYFKFKYEPDHFQKWGFKAISQNENILVTAHTGAGKTALALYAIAKWLSESEDNQVIYTSPIKTLSNQKFKEFGEHFNDVGILTGDVKINPTAKLLIMTAEILRNSLLRKTDDKVYEWNFNLETVKCVILDEVHFINNPERGKVWEEIITNLDPSIQLVMLSATISGAEDLAKWVTDLKNTNCHLIPTPFRPVPLHHYLYFKEGLHCIKDNLTWKEGEWNKVIAGIKKMNKGKHVPHKFNMNQLFECIDYCRRTDILPVNIFILNKSLTEEVARKIPFSLVDAMECAEITKIWNKHLLKYRDIYQHTKQWYFLLDLAQKGVGVHHSGIIPILKEIIEILYELKLIKVLIATETFAMGVNMPTRTVIFTQSTKFDGNGKRPLRPEEYGQMAGRAGRRGIDTFGTVIILPESDMPTERDAKIMVTSAPQKISSRLDIDYSFVLKRISKKLEEEKTCTSTEDVVSYLAKSIQNTMLANESNFNTINLRSDLNLLIEDLSRFTHLEHHFDNYTEYKINALKLNTPQSIFIKIPQKQHKKMLNQQRSLEAEFGKNKLVLEEWYLQKQRISDIEIQVNFSNIKFEEQIKTVLEFLQESNIVSYEEDYSLTPLGRIVSEVNECNPIILGYIISNEYFNKLEFPEIVAFLSIFIADSSVDDSYVSDLEISKDFEAMLKDISKLVDTMLIQETEINNKLPYKFWSNWDVHLSMFNVIMEWSNGTSKWAEVQHLYDTFEGNFCRNVLRLVNLIRNVESIAHLTNNSELINKLDGYQEKLIRDIVIIDSLYL</sequence>
<feature type="domain" description="Helicase C-terminal" evidence="6">
    <location>
        <begin position="267"/>
        <end position="469"/>
    </location>
</feature>
<dbReference type="SMART" id="SM00490">
    <property type="entry name" value="HELICc"/>
    <property type="match status" value="1"/>
</dbReference>
<evidence type="ECO:0000259" key="5">
    <source>
        <dbReference type="PROSITE" id="PS51192"/>
    </source>
</evidence>
<evidence type="ECO:0000256" key="2">
    <source>
        <dbReference type="ARBA" id="ARBA00022801"/>
    </source>
</evidence>
<dbReference type="Gene3D" id="1.10.3380.30">
    <property type="match status" value="1"/>
</dbReference>
<keyword evidence="4" id="KW-0067">ATP-binding</keyword>
<proteinExistence type="predicted"/>
<dbReference type="InterPro" id="IPR014001">
    <property type="entry name" value="Helicase_ATP-bd"/>
</dbReference>
<dbReference type="PANTHER" id="PTHR12131:SF1">
    <property type="entry name" value="ATP-DEPENDENT RNA HELICASE SUPV3L1, MITOCHONDRIAL-RELATED"/>
    <property type="match status" value="1"/>
</dbReference>
<protein>
    <recommendedName>
        <fullName evidence="8">Helicase</fullName>
    </recommendedName>
</protein>
<keyword evidence="3" id="KW-0347">Helicase</keyword>
<keyword evidence="1" id="KW-0547">Nucleotide-binding</keyword>
<dbReference type="Gene3D" id="3.40.50.300">
    <property type="entry name" value="P-loop containing nucleotide triphosphate hydrolases"/>
    <property type="match status" value="2"/>
</dbReference>
<dbReference type="InterPro" id="IPR011545">
    <property type="entry name" value="DEAD/DEAH_box_helicase_dom"/>
</dbReference>
<evidence type="ECO:0008006" key="8">
    <source>
        <dbReference type="Google" id="ProtNLM"/>
    </source>
</evidence>
<dbReference type="SMART" id="SM01142">
    <property type="entry name" value="DSHCT"/>
    <property type="match status" value="1"/>
</dbReference>
<dbReference type="InterPro" id="IPR001650">
    <property type="entry name" value="Helicase_C-like"/>
</dbReference>
<feature type="domain" description="Helicase ATP-binding" evidence="5">
    <location>
        <begin position="41"/>
        <end position="207"/>
    </location>
</feature>
<evidence type="ECO:0000256" key="1">
    <source>
        <dbReference type="ARBA" id="ARBA00022741"/>
    </source>
</evidence>
<name>A0A6C0IUG8_9ZZZZ</name>
<dbReference type="GO" id="GO:0016787">
    <property type="term" value="F:hydrolase activity"/>
    <property type="evidence" value="ECO:0007669"/>
    <property type="project" value="UniProtKB-KW"/>
</dbReference>
<evidence type="ECO:0000259" key="6">
    <source>
        <dbReference type="PROSITE" id="PS51194"/>
    </source>
</evidence>
<dbReference type="InterPro" id="IPR027417">
    <property type="entry name" value="P-loop_NTPase"/>
</dbReference>
<dbReference type="GO" id="GO:0003676">
    <property type="term" value="F:nucleic acid binding"/>
    <property type="evidence" value="ECO:0007669"/>
    <property type="project" value="InterPro"/>
</dbReference>
<accession>A0A6C0IUG8</accession>
<evidence type="ECO:0000256" key="3">
    <source>
        <dbReference type="ARBA" id="ARBA00022806"/>
    </source>
</evidence>
<dbReference type="SMART" id="SM00487">
    <property type="entry name" value="DEXDc"/>
    <property type="match status" value="1"/>
</dbReference>
<dbReference type="Pfam" id="PF00271">
    <property type="entry name" value="Helicase_C"/>
    <property type="match status" value="1"/>
</dbReference>
<dbReference type="CDD" id="cd18795">
    <property type="entry name" value="SF2_C_Ski2"/>
    <property type="match status" value="1"/>
</dbReference>
<dbReference type="Pfam" id="PF08148">
    <property type="entry name" value="DSHCT"/>
    <property type="match status" value="1"/>
</dbReference>
<reference evidence="7" key="1">
    <citation type="journal article" date="2020" name="Nature">
        <title>Giant virus diversity and host interactions through global metagenomics.</title>
        <authorList>
            <person name="Schulz F."/>
            <person name="Roux S."/>
            <person name="Paez-Espino D."/>
            <person name="Jungbluth S."/>
            <person name="Walsh D.A."/>
            <person name="Denef V.J."/>
            <person name="McMahon K.D."/>
            <person name="Konstantinidis K.T."/>
            <person name="Eloe-Fadrosh E.A."/>
            <person name="Kyrpides N.C."/>
            <person name="Woyke T."/>
        </authorList>
    </citation>
    <scope>NUCLEOTIDE SEQUENCE</scope>
    <source>
        <strain evidence="7">GVMAG-M-3300024302-11</strain>
    </source>
</reference>
<dbReference type="PANTHER" id="PTHR12131">
    <property type="entry name" value="ATP-DEPENDENT RNA AND DNA HELICASE"/>
    <property type="match status" value="1"/>
</dbReference>
<dbReference type="GO" id="GO:0004386">
    <property type="term" value="F:helicase activity"/>
    <property type="evidence" value="ECO:0007669"/>
    <property type="project" value="UniProtKB-KW"/>
</dbReference>
<dbReference type="EMBL" id="MN740254">
    <property type="protein sequence ID" value="QHT96190.1"/>
    <property type="molecule type" value="Genomic_DNA"/>
</dbReference>
<dbReference type="AlphaFoldDB" id="A0A6C0IUG8"/>
<dbReference type="InterPro" id="IPR012961">
    <property type="entry name" value="Ski2/MTR4_C"/>
</dbReference>
<dbReference type="SUPFAM" id="SSF52540">
    <property type="entry name" value="P-loop containing nucleoside triphosphate hydrolases"/>
    <property type="match status" value="1"/>
</dbReference>
<dbReference type="InterPro" id="IPR050699">
    <property type="entry name" value="RNA-DNA_Helicase"/>
</dbReference>
<dbReference type="Pfam" id="PF00270">
    <property type="entry name" value="DEAD"/>
    <property type="match status" value="1"/>
</dbReference>
<evidence type="ECO:0000313" key="7">
    <source>
        <dbReference type="EMBL" id="QHT96190.1"/>
    </source>
</evidence>
<evidence type="ECO:0000256" key="4">
    <source>
        <dbReference type="ARBA" id="ARBA00022840"/>
    </source>
</evidence>
<keyword evidence="2" id="KW-0378">Hydrolase</keyword>
<dbReference type="GO" id="GO:0005524">
    <property type="term" value="F:ATP binding"/>
    <property type="evidence" value="ECO:0007669"/>
    <property type="project" value="UniProtKB-KW"/>
</dbReference>
<dbReference type="PROSITE" id="PS51194">
    <property type="entry name" value="HELICASE_CTER"/>
    <property type="match status" value="1"/>
</dbReference>
<dbReference type="PROSITE" id="PS51192">
    <property type="entry name" value="HELICASE_ATP_BIND_1"/>
    <property type="match status" value="1"/>
</dbReference>